<dbReference type="InterPro" id="IPR033130">
    <property type="entry name" value="RNase_T2_His_AS_2"/>
</dbReference>
<dbReference type="RefSeq" id="WP_142079584.1">
    <property type="nucleotide sequence ID" value="NZ_VFPT01000001.1"/>
</dbReference>
<dbReference type="PROSITE" id="PS00530">
    <property type="entry name" value="RNASE_T2_1"/>
    <property type="match status" value="1"/>
</dbReference>
<feature type="chain" id="PRO_5021808006" evidence="3">
    <location>
        <begin position="19"/>
        <end position="217"/>
    </location>
</feature>
<accession>A0A543K9P4</accession>
<dbReference type="GO" id="GO:0006401">
    <property type="term" value="P:RNA catabolic process"/>
    <property type="evidence" value="ECO:0007669"/>
    <property type="project" value="TreeGrafter"/>
</dbReference>
<dbReference type="CDD" id="cd01062">
    <property type="entry name" value="RNase_T2_prok"/>
    <property type="match status" value="1"/>
</dbReference>
<dbReference type="InterPro" id="IPR036430">
    <property type="entry name" value="RNase_T2-like_sf"/>
</dbReference>
<protein>
    <submittedName>
        <fullName evidence="4">Ribonuclease T2</fullName>
    </submittedName>
</protein>
<reference evidence="4 5" key="1">
    <citation type="submission" date="2019-06" db="EMBL/GenBank/DDBJ databases">
        <title>Genomic Encyclopedia of Archaeal and Bacterial Type Strains, Phase II (KMG-II): from individual species to whole genera.</title>
        <authorList>
            <person name="Goeker M."/>
        </authorList>
    </citation>
    <scope>NUCLEOTIDE SEQUENCE [LARGE SCALE GENOMIC DNA]</scope>
    <source>
        <strain evidence="4 5">DSM 18423</strain>
    </source>
</reference>
<dbReference type="Proteomes" id="UP000320582">
    <property type="component" value="Unassembled WGS sequence"/>
</dbReference>
<dbReference type="GO" id="GO:0003723">
    <property type="term" value="F:RNA binding"/>
    <property type="evidence" value="ECO:0007669"/>
    <property type="project" value="InterPro"/>
</dbReference>
<dbReference type="PANTHER" id="PTHR11240:SF22">
    <property type="entry name" value="RIBONUCLEASE T2"/>
    <property type="match status" value="1"/>
</dbReference>
<dbReference type="InterPro" id="IPR001568">
    <property type="entry name" value="RNase_T2-like"/>
</dbReference>
<name>A0A543K9P4_9RHOB</name>
<dbReference type="InterPro" id="IPR039378">
    <property type="entry name" value="RNase_T2_prok"/>
</dbReference>
<evidence type="ECO:0000256" key="2">
    <source>
        <dbReference type="RuleBase" id="RU004328"/>
    </source>
</evidence>
<dbReference type="SUPFAM" id="SSF55895">
    <property type="entry name" value="Ribonuclease Rh-like"/>
    <property type="match status" value="1"/>
</dbReference>
<dbReference type="Pfam" id="PF00445">
    <property type="entry name" value="Ribonuclease_T2"/>
    <property type="match status" value="1"/>
</dbReference>
<evidence type="ECO:0000256" key="1">
    <source>
        <dbReference type="ARBA" id="ARBA00007469"/>
    </source>
</evidence>
<dbReference type="InterPro" id="IPR018188">
    <property type="entry name" value="RNase_T2_His_AS_1"/>
</dbReference>
<dbReference type="PANTHER" id="PTHR11240">
    <property type="entry name" value="RIBONUCLEASE T2"/>
    <property type="match status" value="1"/>
</dbReference>
<dbReference type="Gene3D" id="3.90.730.10">
    <property type="entry name" value="Ribonuclease T2-like"/>
    <property type="match status" value="1"/>
</dbReference>
<organism evidence="4 5">
    <name type="scientific">Roseinatronobacter monicus</name>
    <dbReference type="NCBI Taxonomy" id="393481"/>
    <lineage>
        <taxon>Bacteria</taxon>
        <taxon>Pseudomonadati</taxon>
        <taxon>Pseudomonadota</taxon>
        <taxon>Alphaproteobacteria</taxon>
        <taxon>Rhodobacterales</taxon>
        <taxon>Paracoccaceae</taxon>
        <taxon>Roseinatronobacter</taxon>
    </lineage>
</organism>
<keyword evidence="5" id="KW-1185">Reference proteome</keyword>
<dbReference type="GO" id="GO:0033897">
    <property type="term" value="F:ribonuclease T2 activity"/>
    <property type="evidence" value="ECO:0007669"/>
    <property type="project" value="InterPro"/>
</dbReference>
<dbReference type="AlphaFoldDB" id="A0A543K9P4"/>
<keyword evidence="3" id="KW-0732">Signal</keyword>
<proteinExistence type="inferred from homology"/>
<evidence type="ECO:0000313" key="5">
    <source>
        <dbReference type="Proteomes" id="UP000320582"/>
    </source>
</evidence>
<evidence type="ECO:0000313" key="4">
    <source>
        <dbReference type="EMBL" id="TQM91783.1"/>
    </source>
</evidence>
<comment type="caution">
    <text evidence="4">The sequence shown here is derived from an EMBL/GenBank/DDBJ whole genome shotgun (WGS) entry which is preliminary data.</text>
</comment>
<sequence>MRKIMLAALVLVALTAWAWLQPREDVNARDSYLVLAVSWTPSWCAAHGAARGDQRCDAGSGAGWLVHGLWPQHSVGGWPEFCDTDHPAPARPALQGMVDIMGSAGLARHQWAKHGSCTGLDAEGYFAQTRTAFNGLTFPQTIRARAQPQNLAPDTLLAEFRRANPQFGPENVTLTCRSGMAQELRLCLTHDLTPQPCDARLQARGCAANLVTLPALP</sequence>
<comment type="similarity">
    <text evidence="1 2">Belongs to the RNase T2 family.</text>
</comment>
<feature type="signal peptide" evidence="3">
    <location>
        <begin position="1"/>
        <end position="18"/>
    </location>
</feature>
<dbReference type="EMBL" id="VFPT01000001">
    <property type="protein sequence ID" value="TQM91783.1"/>
    <property type="molecule type" value="Genomic_DNA"/>
</dbReference>
<evidence type="ECO:0000256" key="3">
    <source>
        <dbReference type="SAM" id="SignalP"/>
    </source>
</evidence>
<dbReference type="PROSITE" id="PS00531">
    <property type="entry name" value="RNASE_T2_2"/>
    <property type="match status" value="1"/>
</dbReference>
<gene>
    <name evidence="4" type="ORF">BD293_0358</name>
</gene>
<dbReference type="OrthoDB" id="4720638at2"/>